<evidence type="ECO:0000256" key="4">
    <source>
        <dbReference type="ARBA" id="ARBA00022630"/>
    </source>
</evidence>
<dbReference type="InterPro" id="IPR050741">
    <property type="entry name" value="Acyl-CoA_dehydrogenase"/>
</dbReference>
<dbReference type="Gene3D" id="1.10.540.10">
    <property type="entry name" value="Acyl-CoA dehydrogenase/oxidase, N-terminal domain"/>
    <property type="match status" value="1"/>
</dbReference>
<dbReference type="SUPFAM" id="SSF47203">
    <property type="entry name" value="Acyl-CoA dehydrogenase C-terminal domain-like"/>
    <property type="match status" value="1"/>
</dbReference>
<dbReference type="GO" id="GO:0005737">
    <property type="term" value="C:cytoplasm"/>
    <property type="evidence" value="ECO:0007669"/>
    <property type="project" value="TreeGrafter"/>
</dbReference>
<dbReference type="FunFam" id="1.20.140.10:FF:000001">
    <property type="entry name" value="Acyl-CoA dehydrogenase"/>
    <property type="match status" value="1"/>
</dbReference>
<feature type="domain" description="Acyl-CoA oxidase/dehydrogenase middle" evidence="12">
    <location>
        <begin position="117"/>
        <end position="213"/>
    </location>
</feature>
<sequence>MNEELAAVRDLARKFFEREVSPHEERFARQGYPDRDLYRRAGDLGLLCMSIPKEYGGGGGTFAHEVVLLEEQARVGNSALQFSVHSGIVPHYLLAYGSAEQKARWLPKLASGEWVGAIAMTEPGAGSDLQAISARAVRDGDEYVINGAKTFISSGRTCDLLIIAAKTDRELGAKGISLIVAEVSGEVPGFRRGRVLRKIGQQGQDTTELFFDDLRVPVANLLGPVEGKGFAQLMRQLPQERLICAVNGVVVTERAVDLALTYAKQREMFGQRLFDLQNTKFELAECATIARVARTFVDECVERHVRGELDSTTAAMAKYWVTDQQCAVVDRCLQLFGGYGYTTEFPISQIFLDSRVQRIYAGANEVMKELIARSL</sequence>
<evidence type="ECO:0000313" key="14">
    <source>
        <dbReference type="EMBL" id="NIJ11170.1"/>
    </source>
</evidence>
<comment type="similarity">
    <text evidence="3 10">Belongs to the acyl-CoA dehydrogenase family.</text>
</comment>
<dbReference type="EMBL" id="JAAOYM010000001">
    <property type="protein sequence ID" value="NIJ11170.1"/>
    <property type="molecule type" value="Genomic_DNA"/>
</dbReference>
<evidence type="ECO:0000256" key="6">
    <source>
        <dbReference type="ARBA" id="ARBA00023002"/>
    </source>
</evidence>
<evidence type="ECO:0000256" key="10">
    <source>
        <dbReference type="RuleBase" id="RU362125"/>
    </source>
</evidence>
<comment type="pathway">
    <text evidence="2">Siderophore biosynthesis; mycobactin biosynthesis.</text>
</comment>
<reference evidence="14 15" key="1">
    <citation type="submission" date="2020-03" db="EMBL/GenBank/DDBJ databases">
        <title>Sequencing the genomes of 1000 actinobacteria strains.</title>
        <authorList>
            <person name="Klenk H.-P."/>
        </authorList>
    </citation>
    <scope>NUCLEOTIDE SEQUENCE [LARGE SCALE GENOMIC DNA]</scope>
    <source>
        <strain evidence="14 15">DSM 45685</strain>
    </source>
</reference>
<dbReference type="InterPro" id="IPR037069">
    <property type="entry name" value="AcylCoA_DH/ox_N_sf"/>
</dbReference>
<dbReference type="Gene3D" id="1.20.140.10">
    <property type="entry name" value="Butyryl-CoA Dehydrogenase, subunit A, domain 3"/>
    <property type="match status" value="1"/>
</dbReference>
<evidence type="ECO:0000256" key="8">
    <source>
        <dbReference type="ARBA" id="ARBA00040394"/>
    </source>
</evidence>
<dbReference type="GO" id="GO:0050660">
    <property type="term" value="F:flavin adenine dinucleotide binding"/>
    <property type="evidence" value="ECO:0007669"/>
    <property type="project" value="InterPro"/>
</dbReference>
<keyword evidence="4 10" id="KW-0285">Flavoprotein</keyword>
<evidence type="ECO:0000259" key="12">
    <source>
        <dbReference type="Pfam" id="PF02770"/>
    </source>
</evidence>
<comment type="cofactor">
    <cofactor evidence="1 10">
        <name>FAD</name>
        <dbReference type="ChEBI" id="CHEBI:57692"/>
    </cofactor>
</comment>
<dbReference type="InterPro" id="IPR046373">
    <property type="entry name" value="Acyl-CoA_Oxase/DH_mid-dom_sf"/>
</dbReference>
<dbReference type="InterPro" id="IPR006089">
    <property type="entry name" value="Acyl-CoA_DH_CS"/>
</dbReference>
<dbReference type="AlphaFoldDB" id="A0A7X5ZQC4"/>
<evidence type="ECO:0000256" key="9">
    <source>
        <dbReference type="ARBA" id="ARBA00042660"/>
    </source>
</evidence>
<dbReference type="PANTHER" id="PTHR48083:SF20">
    <property type="entry name" value="LONG-CHAIN SPECIFIC ACYL-COA DEHYDROGENASE, MITOCHONDRIAL"/>
    <property type="match status" value="1"/>
</dbReference>
<name>A0A7X5ZQC4_9PSEU</name>
<keyword evidence="6 10" id="KW-0560">Oxidoreductase</keyword>
<dbReference type="InterPro" id="IPR009100">
    <property type="entry name" value="AcylCoA_DH/oxidase_NM_dom_sf"/>
</dbReference>
<accession>A0A7X5ZQC4</accession>
<keyword evidence="5 10" id="KW-0274">FAD</keyword>
<dbReference type="Pfam" id="PF02770">
    <property type="entry name" value="Acyl-CoA_dh_M"/>
    <property type="match status" value="1"/>
</dbReference>
<dbReference type="RefSeq" id="WP_167168114.1">
    <property type="nucleotide sequence ID" value="NZ_JAAOYM010000001.1"/>
</dbReference>
<evidence type="ECO:0000256" key="1">
    <source>
        <dbReference type="ARBA" id="ARBA00001974"/>
    </source>
</evidence>
<dbReference type="Pfam" id="PF00441">
    <property type="entry name" value="Acyl-CoA_dh_1"/>
    <property type="match status" value="1"/>
</dbReference>
<dbReference type="Gene3D" id="2.40.110.10">
    <property type="entry name" value="Butyryl-CoA Dehydrogenase, subunit A, domain 2"/>
    <property type="match status" value="1"/>
</dbReference>
<organism evidence="14 15">
    <name type="scientific">Saccharomonospora amisosensis</name>
    <dbReference type="NCBI Taxonomy" id="1128677"/>
    <lineage>
        <taxon>Bacteria</taxon>
        <taxon>Bacillati</taxon>
        <taxon>Actinomycetota</taxon>
        <taxon>Actinomycetes</taxon>
        <taxon>Pseudonocardiales</taxon>
        <taxon>Pseudonocardiaceae</taxon>
        <taxon>Saccharomonospora</taxon>
    </lineage>
</organism>
<dbReference type="Proteomes" id="UP000545493">
    <property type="component" value="Unassembled WGS sequence"/>
</dbReference>
<gene>
    <name evidence="14" type="ORF">FHU38_001514</name>
</gene>
<evidence type="ECO:0000256" key="5">
    <source>
        <dbReference type="ARBA" id="ARBA00022827"/>
    </source>
</evidence>
<dbReference type="InterPro" id="IPR013786">
    <property type="entry name" value="AcylCoA_DH/ox_N"/>
</dbReference>
<dbReference type="GO" id="GO:0033539">
    <property type="term" value="P:fatty acid beta-oxidation using acyl-CoA dehydrogenase"/>
    <property type="evidence" value="ECO:0007669"/>
    <property type="project" value="TreeGrafter"/>
</dbReference>
<dbReference type="InterPro" id="IPR036250">
    <property type="entry name" value="AcylCo_DH-like_C"/>
</dbReference>
<comment type="function">
    <text evidence="7">Catalyzes the dehydrogenation at the alpha-beta position of ACP-bound acyl chains. This results in the introduction of a double bond in the lipidic chain, which is further transferred to the epsilon-amino group of lysine residue in the mycobactin core by MbtK.</text>
</comment>
<dbReference type="PANTHER" id="PTHR48083">
    <property type="entry name" value="MEDIUM-CHAIN SPECIFIC ACYL-COA DEHYDROGENASE, MITOCHONDRIAL-RELATED"/>
    <property type="match status" value="1"/>
</dbReference>
<dbReference type="InterPro" id="IPR009075">
    <property type="entry name" value="AcylCo_DH/oxidase_C"/>
</dbReference>
<keyword evidence="15" id="KW-1185">Reference proteome</keyword>
<feature type="domain" description="Acyl-CoA dehydrogenase/oxidase C-terminal" evidence="11">
    <location>
        <begin position="227"/>
        <end position="375"/>
    </location>
</feature>
<evidence type="ECO:0000256" key="2">
    <source>
        <dbReference type="ARBA" id="ARBA00005102"/>
    </source>
</evidence>
<dbReference type="InterPro" id="IPR006091">
    <property type="entry name" value="Acyl-CoA_Oxase/DH_mid-dom"/>
</dbReference>
<evidence type="ECO:0000256" key="7">
    <source>
        <dbReference type="ARBA" id="ARBA00037085"/>
    </source>
</evidence>
<dbReference type="FunFam" id="2.40.110.10:FF:000002">
    <property type="entry name" value="Acyl-CoA dehydrogenase fadE12"/>
    <property type="match status" value="1"/>
</dbReference>
<feature type="domain" description="Acyl-CoA dehydrogenase/oxidase N-terminal" evidence="13">
    <location>
        <begin position="3"/>
        <end position="113"/>
    </location>
</feature>
<dbReference type="Pfam" id="PF02771">
    <property type="entry name" value="Acyl-CoA_dh_N"/>
    <property type="match status" value="1"/>
</dbReference>
<evidence type="ECO:0000256" key="3">
    <source>
        <dbReference type="ARBA" id="ARBA00009347"/>
    </source>
</evidence>
<evidence type="ECO:0000259" key="11">
    <source>
        <dbReference type="Pfam" id="PF00441"/>
    </source>
</evidence>
<protein>
    <recommendedName>
        <fullName evidence="8">Acyl-[acyl-carrier-protein] dehydrogenase MbtN</fullName>
    </recommendedName>
    <alternativeName>
        <fullName evidence="9">Mycobactin synthase protein N</fullName>
    </alternativeName>
</protein>
<dbReference type="GO" id="GO:0003995">
    <property type="term" value="F:acyl-CoA dehydrogenase activity"/>
    <property type="evidence" value="ECO:0007669"/>
    <property type="project" value="InterPro"/>
</dbReference>
<comment type="caution">
    <text evidence="14">The sequence shown here is derived from an EMBL/GenBank/DDBJ whole genome shotgun (WGS) entry which is preliminary data.</text>
</comment>
<proteinExistence type="inferred from homology"/>
<dbReference type="PROSITE" id="PS00072">
    <property type="entry name" value="ACYL_COA_DH_1"/>
    <property type="match status" value="1"/>
</dbReference>
<dbReference type="SUPFAM" id="SSF56645">
    <property type="entry name" value="Acyl-CoA dehydrogenase NM domain-like"/>
    <property type="match status" value="1"/>
</dbReference>
<evidence type="ECO:0000313" key="15">
    <source>
        <dbReference type="Proteomes" id="UP000545493"/>
    </source>
</evidence>
<evidence type="ECO:0000259" key="13">
    <source>
        <dbReference type="Pfam" id="PF02771"/>
    </source>
</evidence>